<accession>A0A7V7VXL4</accession>
<feature type="chain" id="PRO_5031427120" evidence="6">
    <location>
        <begin position="29"/>
        <end position="521"/>
    </location>
</feature>
<evidence type="ECO:0000256" key="2">
    <source>
        <dbReference type="ARBA" id="ARBA00005695"/>
    </source>
</evidence>
<keyword evidence="3" id="KW-0813">Transport</keyword>
<dbReference type="InterPro" id="IPR000914">
    <property type="entry name" value="SBP_5_dom"/>
</dbReference>
<dbReference type="Proteomes" id="UP000460650">
    <property type="component" value="Unassembled WGS sequence"/>
</dbReference>
<dbReference type="RefSeq" id="WP_012092305.1">
    <property type="nucleotide sequence ID" value="NZ_JBOHIY010000025.1"/>
</dbReference>
<evidence type="ECO:0000256" key="5">
    <source>
        <dbReference type="ARBA" id="ARBA00022764"/>
    </source>
</evidence>
<keyword evidence="5" id="KW-0574">Periplasm</keyword>
<sequence>MKLKSIMGPPALAALMAFTALGTLSASATQTELRLGAAAADIGNLDPHFAASTSDRTLVAWIFGGLVRFAPGSTDPATIEGDLAESWEATDNNLVWTFKLRPGVQWQHGYGEVTADDVVFSLQKAADPKRSAFATDYKAVKSVEAVDPHTVRITLANQVPSLLGLVTNYSGGFIISKKAYEERGEGFTRNPVGFGPFQFESIEPGVAVHFTAHEKYFRGKPKIEKVTYRFLNAAAGRDLAFTAGEIDVSAGNADRRWLQRMKETPGAKVDIFDPAELTVVHINRNQKPFDDIKVRQAVAYAINPEQIAQFRGPEFTRVAKSVIPSNNLGLNPDPGLIQPDVEKAKALLAEAGYPNGLTVKMISSQMPSYATTDQLLQAQLAKAGIKLELEPVEHATWHQMIRKDLSPLVDYGAARFPVADTFLTQFYHSSSAIGAPGQVTNFSHCSVADKQIEAARTEIDPKKQMELWQEAQKLIVADVCAVPVTETAQVWIRNEKLDWGFELKGSMSLGPLLTEQAHFKE</sequence>
<dbReference type="AlphaFoldDB" id="A0A7V7VXL4"/>
<gene>
    <name evidence="8" type="ORF">F9K94_01065</name>
</gene>
<dbReference type="InterPro" id="IPR030678">
    <property type="entry name" value="Peptide/Ni-bd"/>
</dbReference>
<comment type="similarity">
    <text evidence="2">Belongs to the bacterial solute-binding protein 5 family.</text>
</comment>
<evidence type="ECO:0000256" key="6">
    <source>
        <dbReference type="SAM" id="SignalP"/>
    </source>
</evidence>
<dbReference type="InterPro" id="IPR039424">
    <property type="entry name" value="SBP_5"/>
</dbReference>
<dbReference type="SUPFAM" id="SSF53850">
    <property type="entry name" value="Periplasmic binding protein-like II"/>
    <property type="match status" value="1"/>
</dbReference>
<evidence type="ECO:0000256" key="3">
    <source>
        <dbReference type="ARBA" id="ARBA00022448"/>
    </source>
</evidence>
<organism evidence="8 9">
    <name type="scientific">Brucella tritici</name>
    <dbReference type="NCBI Taxonomy" id="94626"/>
    <lineage>
        <taxon>Bacteria</taxon>
        <taxon>Pseudomonadati</taxon>
        <taxon>Pseudomonadota</taxon>
        <taxon>Alphaproteobacteria</taxon>
        <taxon>Hyphomicrobiales</taxon>
        <taxon>Brucellaceae</taxon>
        <taxon>Brucella/Ochrobactrum group</taxon>
        <taxon>Brucella</taxon>
    </lineage>
</organism>
<reference evidence="8 9" key="1">
    <citation type="submission" date="2019-09" db="EMBL/GenBank/DDBJ databases">
        <title>Taxonomic organization of the family Brucellaceae based on a phylogenomic approach.</title>
        <authorList>
            <person name="Leclercq S."/>
            <person name="Cloeckaert A."/>
            <person name="Zygmunt M.S."/>
        </authorList>
    </citation>
    <scope>NUCLEOTIDE SEQUENCE [LARGE SCALE GENOMIC DNA]</scope>
    <source>
        <strain evidence="8 9">TA93</strain>
    </source>
</reference>
<name>A0A7V7VXL4_9HYPH</name>
<comment type="caution">
    <text evidence="8">The sequence shown here is derived from an EMBL/GenBank/DDBJ whole genome shotgun (WGS) entry which is preliminary data.</text>
</comment>
<comment type="subcellular location">
    <subcellularLocation>
        <location evidence="1">Periplasm</location>
    </subcellularLocation>
</comment>
<dbReference type="EMBL" id="WBVY01000001">
    <property type="protein sequence ID" value="KAB2658821.1"/>
    <property type="molecule type" value="Genomic_DNA"/>
</dbReference>
<proteinExistence type="inferred from homology"/>
<feature type="domain" description="Solute-binding protein family 5" evidence="7">
    <location>
        <begin position="79"/>
        <end position="431"/>
    </location>
</feature>
<dbReference type="Gene3D" id="3.10.105.10">
    <property type="entry name" value="Dipeptide-binding Protein, Domain 3"/>
    <property type="match status" value="1"/>
</dbReference>
<protein>
    <submittedName>
        <fullName evidence="8">Polyamine ABC transporter substrate-binding protein</fullName>
    </submittedName>
</protein>
<dbReference type="GO" id="GO:0015833">
    <property type="term" value="P:peptide transport"/>
    <property type="evidence" value="ECO:0007669"/>
    <property type="project" value="TreeGrafter"/>
</dbReference>
<evidence type="ECO:0000256" key="1">
    <source>
        <dbReference type="ARBA" id="ARBA00004418"/>
    </source>
</evidence>
<feature type="signal peptide" evidence="6">
    <location>
        <begin position="1"/>
        <end position="28"/>
    </location>
</feature>
<keyword evidence="4 6" id="KW-0732">Signal</keyword>
<dbReference type="PIRSF" id="PIRSF002741">
    <property type="entry name" value="MppA"/>
    <property type="match status" value="1"/>
</dbReference>
<dbReference type="CDD" id="cd08508">
    <property type="entry name" value="PBP2_NikA_DppA_OppA_like_1"/>
    <property type="match status" value="1"/>
</dbReference>
<evidence type="ECO:0000256" key="4">
    <source>
        <dbReference type="ARBA" id="ARBA00022729"/>
    </source>
</evidence>
<dbReference type="PANTHER" id="PTHR30290">
    <property type="entry name" value="PERIPLASMIC BINDING COMPONENT OF ABC TRANSPORTER"/>
    <property type="match status" value="1"/>
</dbReference>
<evidence type="ECO:0000313" key="9">
    <source>
        <dbReference type="Proteomes" id="UP000460650"/>
    </source>
</evidence>
<dbReference type="GO" id="GO:0043190">
    <property type="term" value="C:ATP-binding cassette (ABC) transporter complex"/>
    <property type="evidence" value="ECO:0007669"/>
    <property type="project" value="InterPro"/>
</dbReference>
<dbReference type="PANTHER" id="PTHR30290:SF9">
    <property type="entry name" value="OLIGOPEPTIDE-BINDING PROTEIN APPA"/>
    <property type="match status" value="1"/>
</dbReference>
<dbReference type="Gene3D" id="3.90.76.10">
    <property type="entry name" value="Dipeptide-binding Protein, Domain 1"/>
    <property type="match status" value="1"/>
</dbReference>
<dbReference type="Pfam" id="PF00496">
    <property type="entry name" value="SBP_bac_5"/>
    <property type="match status" value="1"/>
</dbReference>
<evidence type="ECO:0000259" key="7">
    <source>
        <dbReference type="Pfam" id="PF00496"/>
    </source>
</evidence>
<evidence type="ECO:0000313" key="8">
    <source>
        <dbReference type="EMBL" id="KAB2658821.1"/>
    </source>
</evidence>
<dbReference type="GO" id="GO:0030288">
    <property type="term" value="C:outer membrane-bounded periplasmic space"/>
    <property type="evidence" value="ECO:0007669"/>
    <property type="project" value="UniProtKB-ARBA"/>
</dbReference>
<dbReference type="GO" id="GO:1904680">
    <property type="term" value="F:peptide transmembrane transporter activity"/>
    <property type="evidence" value="ECO:0007669"/>
    <property type="project" value="TreeGrafter"/>
</dbReference>
<dbReference type="Gene3D" id="3.40.190.10">
    <property type="entry name" value="Periplasmic binding protein-like II"/>
    <property type="match status" value="1"/>
</dbReference>